<evidence type="ECO:0000313" key="6">
    <source>
        <dbReference type="Proteomes" id="UP001204953"/>
    </source>
</evidence>
<comment type="caution">
    <text evidence="5">The sequence shown here is derived from an EMBL/GenBank/DDBJ whole genome shotgun (WGS) entry which is preliminary data.</text>
</comment>
<dbReference type="InterPro" id="IPR011249">
    <property type="entry name" value="Metalloenz_LuxS/M16"/>
</dbReference>
<dbReference type="EMBL" id="JAMZMM010000003">
    <property type="protein sequence ID" value="MCP2726949.1"/>
    <property type="molecule type" value="Genomic_DNA"/>
</dbReference>
<dbReference type="SUPFAM" id="SSF63411">
    <property type="entry name" value="LuxS/MPP-like metallohydrolase"/>
    <property type="match status" value="4"/>
</dbReference>
<feature type="domain" description="Peptidase M16 N-terminal" evidence="3">
    <location>
        <begin position="91"/>
        <end position="236"/>
    </location>
</feature>
<feature type="domain" description="Peptidase M16 C-terminal" evidence="4">
    <location>
        <begin position="242"/>
        <end position="433"/>
    </location>
</feature>
<evidence type="ECO:0000259" key="4">
    <source>
        <dbReference type="Pfam" id="PF05193"/>
    </source>
</evidence>
<organism evidence="5 6">
    <name type="scientific">Limnofasciculus baicalensis BBK-W-15</name>
    <dbReference type="NCBI Taxonomy" id="2699891"/>
    <lineage>
        <taxon>Bacteria</taxon>
        <taxon>Bacillati</taxon>
        <taxon>Cyanobacteriota</taxon>
        <taxon>Cyanophyceae</taxon>
        <taxon>Coleofasciculales</taxon>
        <taxon>Coleofasciculaceae</taxon>
        <taxon>Limnofasciculus</taxon>
        <taxon>Limnofasciculus baicalensis</taxon>
    </lineage>
</organism>
<dbReference type="PANTHER" id="PTHR11851">
    <property type="entry name" value="METALLOPROTEASE"/>
    <property type="match status" value="1"/>
</dbReference>
<dbReference type="Gene3D" id="3.30.830.10">
    <property type="entry name" value="Metalloenzyme, LuxS/M16 peptidase-like"/>
    <property type="match status" value="4"/>
</dbReference>
<evidence type="ECO:0000256" key="2">
    <source>
        <dbReference type="SAM" id="MobiDB-lite"/>
    </source>
</evidence>
<dbReference type="InterPro" id="IPR011765">
    <property type="entry name" value="Pept_M16_N"/>
</dbReference>
<dbReference type="Proteomes" id="UP001204953">
    <property type="component" value="Unassembled WGS sequence"/>
</dbReference>
<comment type="similarity">
    <text evidence="1">Belongs to the peptidase M16 family.</text>
</comment>
<feature type="domain" description="Peptidase M16 N-terminal" evidence="3">
    <location>
        <begin position="560"/>
        <end position="689"/>
    </location>
</feature>
<accession>A0AAE3GM82</accession>
<reference evidence="5" key="1">
    <citation type="submission" date="2022-06" db="EMBL/GenBank/DDBJ databases">
        <title>New cyanobacteria of genus Symplocastrum in benthos of Lake Baikal.</title>
        <authorList>
            <person name="Sorokovikova E."/>
            <person name="Tikhonova I."/>
            <person name="Krasnopeev A."/>
            <person name="Evseev P."/>
            <person name="Gladkikh A."/>
            <person name="Belykh O."/>
        </authorList>
    </citation>
    <scope>NUCLEOTIDE SEQUENCE</scope>
    <source>
        <strain evidence="5">BBK-W-15</strain>
    </source>
</reference>
<name>A0AAE3GM82_9CYAN</name>
<feature type="region of interest" description="Disordered" evidence="2">
    <location>
        <begin position="284"/>
        <end position="316"/>
    </location>
</feature>
<protein>
    <submittedName>
        <fullName evidence="5">Insulinase family protein</fullName>
    </submittedName>
</protein>
<feature type="compositionally biased region" description="Low complexity" evidence="2">
    <location>
        <begin position="301"/>
        <end position="316"/>
    </location>
</feature>
<evidence type="ECO:0000256" key="1">
    <source>
        <dbReference type="ARBA" id="ARBA00007261"/>
    </source>
</evidence>
<dbReference type="GO" id="GO:0046872">
    <property type="term" value="F:metal ion binding"/>
    <property type="evidence" value="ECO:0007669"/>
    <property type="project" value="InterPro"/>
</dbReference>
<dbReference type="Pfam" id="PF00675">
    <property type="entry name" value="Peptidase_M16"/>
    <property type="match status" value="2"/>
</dbReference>
<sequence>MGFKLILRSRGFLLFLFGICLSTVLFATKATSIPPTLPQSKPAVTSAYSVNDNSNSPQTAVKLVSANKSTDTPLKLTQGVRKTVLDNGLTVLTKEVHTAPVVTVQVWYKIGSRNESPGVNGIAHQLEHMLFKGTKDRPIQFGRLFSALGSDFNAFTSYDHTVYFGTVKREKLTPLLTLEADRMVNSTIDSEQLETEKRVVISELQGYENSQQYRLSRAVMRQAFPYQSYGLPVGGTKADVEKFTVEQVREYYHKYYRPDNAILIIVGDFQTESTLAKVKETFGKIPKNGESGMGSGEWGKTNNQQPTTNNQQPTTNNQQPIILKEQGSATFLNEVYPLPAANHPDGPAVDVMDYILTGGRNSRLYQALVESGIASNFSGGAINLIDGGWYEISATAAPGNQLTEIEQVIISEIATLSEKGVTSEELHRAKAQLTATVILNNRDITSQAMQLGSDESVTGDYRFTDRYLAAVQNISAADVQRVAKTYLASTNRTVGFFEPTKLDNQPEGTMVGGSQTSEKFNAGPPVDPAEVAKYLPPDDSQTGQMNQSLPEEFILANNLRVLLLPDSSTPTVTLSGYIRAGTEFDSEVLAGLASLTADNLMNGTKTRDALEVAKGLEDLGASLGFSASREGVSIGGYSLAPDLPMLIETFSDVVQNATFPTDQLELSRQQTLTDLTVALDEPAVVARRTFQQAIYPVNHPFHAFPTEESLKRITREDVVKFYQTNYRPETTILTLVGDFEPAKVRSLLESQLSSWKGIGNPSIPQYPEISMGKTMVQLNPILPGKTQSITLLGNEGISRKDPRFYAALVLNQILGGDTLSSRLGAEIRDRLGLTYGIYSYFQAGQHRGPFVISMQTAPEDSKNAIASTIAVVQQVREKGVTAAEVATAKRAISSQYPVGIANPDGLAQTILDNEVYGLDKSEIRAFVNQIEGVTLAEVNQVAKELLHPDNLVVVTAGPSVAASR</sequence>
<dbReference type="PANTHER" id="PTHR11851:SF49">
    <property type="entry name" value="MITOCHONDRIAL-PROCESSING PEPTIDASE SUBUNIT ALPHA"/>
    <property type="match status" value="1"/>
</dbReference>
<dbReference type="InterPro" id="IPR007863">
    <property type="entry name" value="Peptidase_M16_C"/>
</dbReference>
<dbReference type="AlphaFoldDB" id="A0AAE3GM82"/>
<gene>
    <name evidence="5" type="ORF">NJ959_00460</name>
</gene>
<feature type="domain" description="Peptidase M16 C-terminal" evidence="4">
    <location>
        <begin position="712"/>
        <end position="891"/>
    </location>
</feature>
<keyword evidence="6" id="KW-1185">Reference proteome</keyword>
<dbReference type="RefSeq" id="WP_254009769.1">
    <property type="nucleotide sequence ID" value="NZ_JAMZMM010000003.1"/>
</dbReference>
<evidence type="ECO:0000313" key="5">
    <source>
        <dbReference type="EMBL" id="MCP2726949.1"/>
    </source>
</evidence>
<proteinExistence type="inferred from homology"/>
<evidence type="ECO:0000259" key="3">
    <source>
        <dbReference type="Pfam" id="PF00675"/>
    </source>
</evidence>
<dbReference type="Pfam" id="PF05193">
    <property type="entry name" value="Peptidase_M16_C"/>
    <property type="match status" value="2"/>
</dbReference>
<dbReference type="InterPro" id="IPR050361">
    <property type="entry name" value="MPP/UQCRC_Complex"/>
</dbReference>